<evidence type="ECO:0000256" key="6">
    <source>
        <dbReference type="PIRSR" id="PIRSR000337-1"/>
    </source>
</evidence>
<reference evidence="9" key="1">
    <citation type="submission" date="2011-06" db="EMBL/GenBank/DDBJ databases">
        <title>Complete genome sequence of Paenibacillus mucilaginosus KNP414.</title>
        <authorList>
            <person name="Wang J."/>
            <person name="Hu S."/>
            <person name="Hu X."/>
            <person name="Zhang B."/>
            <person name="Dong D."/>
            <person name="Zhang S."/>
            <person name="Zhao K."/>
            <person name="Wu D."/>
        </authorList>
    </citation>
    <scope>NUCLEOTIDE SEQUENCE [LARGE SCALE GENOMIC DNA]</scope>
    <source>
        <strain evidence="9">KNP414</strain>
    </source>
</reference>
<dbReference type="GO" id="GO:0004497">
    <property type="term" value="F:monooxygenase activity"/>
    <property type="evidence" value="ECO:0007669"/>
    <property type="project" value="UniProtKB-KW"/>
</dbReference>
<evidence type="ECO:0000256" key="1">
    <source>
        <dbReference type="ARBA" id="ARBA00022630"/>
    </source>
</evidence>
<dbReference type="KEGG" id="pms:KNP414_04520"/>
<dbReference type="Gene3D" id="3.20.20.30">
    <property type="entry name" value="Luciferase-like domain"/>
    <property type="match status" value="1"/>
</dbReference>
<dbReference type="SUPFAM" id="SSF51679">
    <property type="entry name" value="Bacterial luciferase-like"/>
    <property type="match status" value="1"/>
</dbReference>
<dbReference type="InterPro" id="IPR051260">
    <property type="entry name" value="Diverse_substr_monoxygenases"/>
</dbReference>
<reference evidence="8 9" key="2">
    <citation type="journal article" date="2013" name="Genome Announc.">
        <title>Genome Sequence of Growth-Improving Paenibacillus mucilaginosus Strain KNP414.</title>
        <authorList>
            <person name="Lu J.J."/>
            <person name="Wang J.F."/>
            <person name="Hu X.F."/>
        </authorList>
    </citation>
    <scope>NUCLEOTIDE SEQUENCE [LARGE SCALE GENOMIC DNA]</scope>
    <source>
        <strain evidence="8 9">KNP414</strain>
    </source>
</reference>
<keyword evidence="4 8" id="KW-0503">Monooxygenase</keyword>
<keyword evidence="1 6" id="KW-0285">Flavoprotein</keyword>
<organism evidence="8 9">
    <name type="scientific">Paenibacillus mucilaginosus (strain KNP414)</name>
    <dbReference type="NCBI Taxonomy" id="1036673"/>
    <lineage>
        <taxon>Bacteria</taxon>
        <taxon>Bacillati</taxon>
        <taxon>Bacillota</taxon>
        <taxon>Bacilli</taxon>
        <taxon>Bacillales</taxon>
        <taxon>Paenibacillaceae</taxon>
        <taxon>Paenibacillus</taxon>
    </lineage>
</organism>
<dbReference type="CDD" id="cd01095">
    <property type="entry name" value="Nitrilotriacetate_monoxgenase"/>
    <property type="match status" value="1"/>
</dbReference>
<evidence type="ECO:0000256" key="5">
    <source>
        <dbReference type="ARBA" id="ARBA00033748"/>
    </source>
</evidence>
<evidence type="ECO:0000313" key="8">
    <source>
        <dbReference type="EMBL" id="AEI43050.1"/>
    </source>
</evidence>
<evidence type="ECO:0000259" key="7">
    <source>
        <dbReference type="Pfam" id="PF00296"/>
    </source>
</evidence>
<feature type="binding site" evidence="6">
    <location>
        <position position="160"/>
    </location>
    <ligand>
        <name>FMN</name>
        <dbReference type="ChEBI" id="CHEBI:58210"/>
    </ligand>
</feature>
<proteinExistence type="inferred from homology"/>
<dbReference type="InterPro" id="IPR016215">
    <property type="entry name" value="NTA_MOA"/>
</dbReference>
<dbReference type="Proteomes" id="UP000006620">
    <property type="component" value="Chromosome"/>
</dbReference>
<dbReference type="InterPro" id="IPR011251">
    <property type="entry name" value="Luciferase-like_dom"/>
</dbReference>
<dbReference type="HOGENOM" id="CLU_022256_1_2_9"/>
<dbReference type="NCBIfam" id="TIGR03860">
    <property type="entry name" value="FMN_nitrolo"/>
    <property type="match status" value="1"/>
</dbReference>
<protein>
    <submittedName>
        <fullName evidence="8">FMNH2-dependent monooxygenase</fullName>
    </submittedName>
</protein>
<evidence type="ECO:0000256" key="4">
    <source>
        <dbReference type="ARBA" id="ARBA00023033"/>
    </source>
</evidence>
<comment type="similarity">
    <text evidence="5">Belongs to the NtaA/SnaA/DszA monooxygenase family.</text>
</comment>
<keyword evidence="2 6" id="KW-0288">FMN</keyword>
<dbReference type="InterPro" id="IPR036661">
    <property type="entry name" value="Luciferase-like_sf"/>
</dbReference>
<gene>
    <name evidence="8" type="ordered locus">KNP414_04520</name>
</gene>
<feature type="binding site" evidence="6">
    <location>
        <position position="111"/>
    </location>
    <ligand>
        <name>FMN</name>
        <dbReference type="ChEBI" id="CHEBI:58210"/>
    </ligand>
</feature>
<feature type="binding site" evidence="6">
    <location>
        <position position="81"/>
    </location>
    <ligand>
        <name>FMN</name>
        <dbReference type="ChEBI" id="CHEBI:58210"/>
    </ligand>
</feature>
<dbReference type="EMBL" id="CP002869">
    <property type="protein sequence ID" value="AEI43050.1"/>
    <property type="molecule type" value="Genomic_DNA"/>
</dbReference>
<name>F8F9C2_PAEMK</name>
<evidence type="ECO:0000256" key="3">
    <source>
        <dbReference type="ARBA" id="ARBA00023002"/>
    </source>
</evidence>
<dbReference type="Pfam" id="PF00296">
    <property type="entry name" value="Bac_luciferase"/>
    <property type="match status" value="1"/>
</dbReference>
<dbReference type="AlphaFoldDB" id="F8F9C2"/>
<dbReference type="PATRIC" id="fig|1036673.3.peg.4153"/>
<dbReference type="PIRSF" id="PIRSF000337">
    <property type="entry name" value="NTA_MOA"/>
    <property type="match status" value="1"/>
</dbReference>
<dbReference type="GO" id="GO:0016705">
    <property type="term" value="F:oxidoreductase activity, acting on paired donors, with incorporation or reduction of molecular oxygen"/>
    <property type="evidence" value="ECO:0007669"/>
    <property type="project" value="InterPro"/>
</dbReference>
<feature type="binding site" evidence="6">
    <location>
        <position position="164"/>
    </location>
    <ligand>
        <name>FMN</name>
        <dbReference type="ChEBI" id="CHEBI:58210"/>
    </ligand>
</feature>
<feature type="binding site" evidence="6">
    <location>
        <position position="235"/>
    </location>
    <ligand>
        <name>FMN</name>
        <dbReference type="ChEBI" id="CHEBI:58210"/>
    </ligand>
</feature>
<feature type="binding site" evidence="6">
    <location>
        <position position="234"/>
    </location>
    <ligand>
        <name>FMN</name>
        <dbReference type="ChEBI" id="CHEBI:58210"/>
    </ligand>
</feature>
<evidence type="ECO:0000256" key="2">
    <source>
        <dbReference type="ARBA" id="ARBA00022643"/>
    </source>
</evidence>
<dbReference type="PANTHER" id="PTHR30011">
    <property type="entry name" value="ALKANESULFONATE MONOOXYGENASE-RELATED"/>
    <property type="match status" value="1"/>
</dbReference>
<sequence>MPGRQLDHIIFKPKGANLLMSQHATPDRQLHLNAFLAATGHHEASWRHPATRPERGLDIKYYQELAQTAERGLLDSVFLADGYAGKYGKLEPFTMLSALAVVTKHIGLIATVGTTYNEPFHVARKFASLDHISGGRAGWNIVTGAGSAAFNFGREAHPEHSVRYEYAEEFVEVVKQLWDSWEDDALVYDKANGVQIAPDKVHEIHFQGETYQVKGPLNIPRPPQGYPVLVQAGSSETGRELAAKTAEVIFTAQQTLGEARAFYHDVKSRLAKYGRTPQELQILPGLSPILADTESEARDIERELIELANPENSVRGLSNWLGFDLSPYPIDGPLPYADLPGEENINGHKARYTLMVELARRENLTIRQLTHRIAGARGHLTFTGTPLQLADLIEEWFLTGGSDGFNVMPQLYPTGLNTFVDKVIPELQNRGLFRTAYEGATLRDRLGLARPANTRHRPVLHS</sequence>
<keyword evidence="3" id="KW-0560">Oxidoreductase</keyword>
<evidence type="ECO:0000313" key="9">
    <source>
        <dbReference type="Proteomes" id="UP000006620"/>
    </source>
</evidence>
<feature type="domain" description="Luciferase-like" evidence="7">
    <location>
        <begin position="46"/>
        <end position="400"/>
    </location>
</feature>
<dbReference type="PANTHER" id="PTHR30011:SF16">
    <property type="entry name" value="C2H2 FINGER DOMAIN TRANSCRIPTION FACTOR (EUROFUNG)-RELATED"/>
    <property type="match status" value="1"/>
</dbReference>
<accession>F8F9C2</accession>